<reference evidence="2" key="1">
    <citation type="journal article" date="2019" name="Int. J. Syst. Evol. Microbiol.">
        <title>The Global Catalogue of Microorganisms (GCM) 10K type strain sequencing project: providing services to taxonomists for standard genome sequencing and annotation.</title>
        <authorList>
            <consortium name="The Broad Institute Genomics Platform"/>
            <consortium name="The Broad Institute Genome Sequencing Center for Infectious Disease"/>
            <person name="Wu L."/>
            <person name="Ma J."/>
        </authorList>
    </citation>
    <scope>NUCLEOTIDE SEQUENCE [LARGE SCALE GENOMIC DNA]</scope>
    <source>
        <strain evidence="2">CGMCC 1.3240</strain>
    </source>
</reference>
<organism evidence="1 2">
    <name type="scientific">Paenibacillus solisilvae</name>
    <dbReference type="NCBI Taxonomy" id="2486751"/>
    <lineage>
        <taxon>Bacteria</taxon>
        <taxon>Bacillati</taxon>
        <taxon>Bacillota</taxon>
        <taxon>Bacilli</taxon>
        <taxon>Bacillales</taxon>
        <taxon>Paenibacillaceae</taxon>
        <taxon>Paenibacillus</taxon>
    </lineage>
</organism>
<dbReference type="Proteomes" id="UP001596047">
    <property type="component" value="Unassembled WGS sequence"/>
</dbReference>
<evidence type="ECO:0000313" key="2">
    <source>
        <dbReference type="Proteomes" id="UP001596047"/>
    </source>
</evidence>
<name>A0ABW0VRK3_9BACL</name>
<sequence>MADDRREGMIKVPTVLRNRKTGEIACGILRNAYDIEYYGAYWWEDNETAESRVSYLLNEVLRVYEEESDWELLEVRDERLKMFNVKLNNDTRRRLYLNADGTIIIQKG</sequence>
<proteinExistence type="predicted"/>
<protein>
    <submittedName>
        <fullName evidence="1">Uncharacterized protein</fullName>
    </submittedName>
</protein>
<dbReference type="EMBL" id="JBHSOW010000016">
    <property type="protein sequence ID" value="MFC5648480.1"/>
    <property type="molecule type" value="Genomic_DNA"/>
</dbReference>
<evidence type="ECO:0000313" key="1">
    <source>
        <dbReference type="EMBL" id="MFC5648480.1"/>
    </source>
</evidence>
<gene>
    <name evidence="1" type="ORF">ACFPYJ_04940</name>
</gene>
<dbReference type="RefSeq" id="WP_379186937.1">
    <property type="nucleotide sequence ID" value="NZ_JBHSOW010000016.1"/>
</dbReference>
<keyword evidence="2" id="KW-1185">Reference proteome</keyword>
<accession>A0ABW0VRK3</accession>
<comment type="caution">
    <text evidence="1">The sequence shown here is derived from an EMBL/GenBank/DDBJ whole genome shotgun (WGS) entry which is preliminary data.</text>
</comment>